<protein>
    <submittedName>
        <fullName evidence="2">Uncharacterized protein</fullName>
    </submittedName>
</protein>
<keyword evidence="3" id="KW-1185">Reference proteome</keyword>
<reference evidence="2 3" key="1">
    <citation type="journal article" name="Sci. Rep.">
        <title>Genome-scale phylogenetic analyses confirm Olpidium as the closest living zoosporic fungus to the non-flagellated, terrestrial fungi.</title>
        <authorList>
            <person name="Chang Y."/>
            <person name="Rochon D."/>
            <person name="Sekimoto S."/>
            <person name="Wang Y."/>
            <person name="Chovatia M."/>
            <person name="Sandor L."/>
            <person name="Salamov A."/>
            <person name="Grigoriev I.V."/>
            <person name="Stajich J.E."/>
            <person name="Spatafora J.W."/>
        </authorList>
    </citation>
    <scope>NUCLEOTIDE SEQUENCE [LARGE SCALE GENOMIC DNA]</scope>
    <source>
        <strain evidence="2">S191</strain>
    </source>
</reference>
<accession>A0A8H8DG76</accession>
<organism evidence="2 3">
    <name type="scientific">Olpidium bornovanus</name>
    <dbReference type="NCBI Taxonomy" id="278681"/>
    <lineage>
        <taxon>Eukaryota</taxon>
        <taxon>Fungi</taxon>
        <taxon>Fungi incertae sedis</taxon>
        <taxon>Olpidiomycota</taxon>
        <taxon>Olpidiomycotina</taxon>
        <taxon>Olpidiomycetes</taxon>
        <taxon>Olpidiales</taxon>
        <taxon>Olpidiaceae</taxon>
        <taxon>Olpidium</taxon>
    </lineage>
</organism>
<feature type="compositionally biased region" description="Low complexity" evidence="1">
    <location>
        <begin position="9"/>
        <end position="26"/>
    </location>
</feature>
<feature type="compositionally biased region" description="Basic and acidic residues" evidence="1">
    <location>
        <begin position="147"/>
        <end position="159"/>
    </location>
</feature>
<sequence length="436" mass="44447">MAGTDDAQAGSAGRTPPASAPPARSSSGGGRARRHAPAPPPTAPPRRRCRRRRRRLPLGAGGPGARGDGSRAREAGGLSSGDSLPWASDANEDLSDGGRFARGGVDRGRSSPPRRCWAGARAAADAGSGSGYETPAGARSPPSPTEPKWRTERPRHEIISDPDSAPSSPTPGASKPCRGSIRRPLPPPPAAAVVKVCGPRRTAGDGTDLRISGLEIIGGDGYVPGGEEDDEADQGSRSRRMVRPSSHPGRGRGGTPFAEAKRANRHPGSAPGPCGIRCANRLPLAVPSGGARPLRGPPSTIKRGTAAAGIGAGDGVGGHADLASAKKRKAEEAQSPDGPSGAAASGTAAARPGAAAANRDPSGGRRAAARKENRGNGRGAAELLARKRRRLLRRGARDENVEGSSVPPGENAKRRRREGDAGGEQFAVCEAHVRAR</sequence>
<dbReference type="AlphaFoldDB" id="A0A8H8DG76"/>
<proteinExistence type="predicted"/>
<gene>
    <name evidence="2" type="ORF">BJ554DRAFT_3055</name>
</gene>
<evidence type="ECO:0000313" key="2">
    <source>
        <dbReference type="EMBL" id="KAG5457041.1"/>
    </source>
</evidence>
<evidence type="ECO:0000313" key="3">
    <source>
        <dbReference type="Proteomes" id="UP000673691"/>
    </source>
</evidence>
<evidence type="ECO:0000256" key="1">
    <source>
        <dbReference type="SAM" id="MobiDB-lite"/>
    </source>
</evidence>
<feature type="compositionally biased region" description="Low complexity" evidence="1">
    <location>
        <begin position="118"/>
        <end position="127"/>
    </location>
</feature>
<feature type="compositionally biased region" description="Low complexity" evidence="1">
    <location>
        <begin position="333"/>
        <end position="357"/>
    </location>
</feature>
<dbReference type="EMBL" id="JAEFCI010010736">
    <property type="protein sequence ID" value="KAG5457041.1"/>
    <property type="molecule type" value="Genomic_DNA"/>
</dbReference>
<dbReference type="Proteomes" id="UP000673691">
    <property type="component" value="Unassembled WGS sequence"/>
</dbReference>
<name>A0A8H8DG76_9FUNG</name>
<feature type="compositionally biased region" description="Basic residues" evidence="1">
    <location>
        <begin position="45"/>
        <end position="56"/>
    </location>
</feature>
<feature type="region of interest" description="Disordered" evidence="1">
    <location>
        <begin position="1"/>
        <end position="436"/>
    </location>
</feature>
<feature type="compositionally biased region" description="Low complexity" evidence="1">
    <location>
        <begin position="161"/>
        <end position="176"/>
    </location>
</feature>
<comment type="caution">
    <text evidence="2">The sequence shown here is derived from an EMBL/GenBank/DDBJ whole genome shotgun (WGS) entry which is preliminary data.</text>
</comment>